<accession>A0A399ERB5</accession>
<dbReference type="EMBL" id="QXDL01000038">
    <property type="protein sequence ID" value="RIH87184.1"/>
    <property type="molecule type" value="Genomic_DNA"/>
</dbReference>
<organism evidence="2 3">
    <name type="scientific">Calidithermus terrae</name>
    <dbReference type="NCBI Taxonomy" id="1408545"/>
    <lineage>
        <taxon>Bacteria</taxon>
        <taxon>Thermotogati</taxon>
        <taxon>Deinococcota</taxon>
        <taxon>Deinococci</taxon>
        <taxon>Thermales</taxon>
        <taxon>Thermaceae</taxon>
        <taxon>Calidithermus</taxon>
    </lineage>
</organism>
<name>A0A399ERB5_9DEIN</name>
<dbReference type="AlphaFoldDB" id="A0A399ERB5"/>
<evidence type="ECO:0000256" key="1">
    <source>
        <dbReference type="SAM" id="Coils"/>
    </source>
</evidence>
<protein>
    <submittedName>
        <fullName evidence="2">Replication initiator protein A</fullName>
    </submittedName>
</protein>
<comment type="caution">
    <text evidence="2">The sequence shown here is derived from an EMBL/GenBank/DDBJ whole genome shotgun (WGS) entry which is preliminary data.</text>
</comment>
<dbReference type="InterPro" id="IPR018777">
    <property type="entry name" value="Replication_initiator_prot_A"/>
</dbReference>
<gene>
    <name evidence="2" type="ORF">Mterra_01243</name>
</gene>
<proteinExistence type="predicted"/>
<keyword evidence="3" id="KW-1185">Reference proteome</keyword>
<dbReference type="Proteomes" id="UP000265715">
    <property type="component" value="Unassembled WGS sequence"/>
</dbReference>
<evidence type="ECO:0000313" key="2">
    <source>
        <dbReference type="EMBL" id="RIH87184.1"/>
    </source>
</evidence>
<sequence length="467" mass="52139">MARKNANEGSEIRRFDEANVARLGLISIQERIPPDFTSWTIDFNVDGRQARLSCVAVAEHGGVPHGLDNDVSLALITLYQEAGSPEDGTVVATAYRILSLIGWDTSGHYYQALKESLERLTTATFTASEAWRSGKKWTTVKFRYIDRLEYTSEDDKLGLSGHSVLKIRLAREIVESIRAKYLKPLDLEFLTSLDRPLTRALYRLLDAQRVSPDGGEVTQFRTNIVEWAKACKIVDQTPSRVRRTLEGAHAELVERGYLSGVEYEGRGPKQEVIYTFAKQAAIPEEAREVVARLGRYGVARPVAHSLIGAYGLSRVEERIARFEAILLAGYAPRNRAGFLVDVVRDDEGKYTDPEGFVSRSRRLEADAAKAKRAEAARRAEERKQQQADAEWDALDPKGRATKAIRMLTLILGKHVPIRYYSGLMEAFEAGKMDPREVTEAAVKAQVELQLGPFTQELMRVLDGLGAG</sequence>
<reference evidence="2 3" key="1">
    <citation type="submission" date="2018-08" db="EMBL/GenBank/DDBJ databases">
        <title>Meiothermus terrae DSM 26712 genome sequencing project.</title>
        <authorList>
            <person name="Da Costa M.S."/>
            <person name="Albuquerque L."/>
            <person name="Raposo P."/>
            <person name="Froufe H.J.C."/>
            <person name="Barroso C.S."/>
            <person name="Egas C."/>
        </authorList>
    </citation>
    <scope>NUCLEOTIDE SEQUENCE [LARGE SCALE GENOMIC DNA]</scope>
    <source>
        <strain evidence="2 3">DSM 26712</strain>
    </source>
</reference>
<dbReference type="RefSeq" id="WP_119314408.1">
    <property type="nucleotide sequence ID" value="NZ_QXDL01000038.1"/>
</dbReference>
<dbReference type="Pfam" id="PF10134">
    <property type="entry name" value="RPA"/>
    <property type="match status" value="1"/>
</dbReference>
<evidence type="ECO:0000313" key="3">
    <source>
        <dbReference type="Proteomes" id="UP000265715"/>
    </source>
</evidence>
<dbReference type="OrthoDB" id="24028at2"/>
<feature type="coiled-coil region" evidence="1">
    <location>
        <begin position="363"/>
        <end position="390"/>
    </location>
</feature>
<keyword evidence="1" id="KW-0175">Coiled coil</keyword>